<evidence type="ECO:0000256" key="1">
    <source>
        <dbReference type="SAM" id="MobiDB-lite"/>
    </source>
</evidence>
<feature type="region of interest" description="Disordered" evidence="1">
    <location>
        <begin position="1"/>
        <end position="42"/>
    </location>
</feature>
<evidence type="ECO:0000313" key="2">
    <source>
        <dbReference type="EMBL" id="RZC23734.1"/>
    </source>
</evidence>
<proteinExistence type="predicted"/>
<dbReference type="AlphaFoldDB" id="A0A445LKN4"/>
<reference evidence="2 3" key="1">
    <citation type="submission" date="2018-09" db="EMBL/GenBank/DDBJ databases">
        <title>A high-quality reference genome of wild soybean provides a powerful tool to mine soybean genomes.</title>
        <authorList>
            <person name="Xie M."/>
            <person name="Chung C.Y.L."/>
            <person name="Li M.-W."/>
            <person name="Wong F.-L."/>
            <person name="Chan T.-F."/>
            <person name="Lam H.-M."/>
        </authorList>
    </citation>
    <scope>NUCLEOTIDE SEQUENCE [LARGE SCALE GENOMIC DNA]</scope>
    <source>
        <strain evidence="3">cv. W05</strain>
        <tissue evidence="2">Hypocotyl of etiolated seedlings</tissue>
    </source>
</reference>
<dbReference type="Proteomes" id="UP000289340">
    <property type="component" value="Chromosome 2"/>
</dbReference>
<sequence length="266" mass="30207">MTSNFTIEQRLEQLQKAKEEAQPQPPKKAMQNPTCSTSSPRPKAFHQALRAETDIILGPIHHGAPKLKLGVQYKQRWAARYIDTTGQTPQDLHNKVLKDIGNLNNLFDDDLLTASAQEYQKQGVATIEENICWMMGDVLLLKNQLPFPLLQLLWRDTERVLMGKMRNFLRCHHWATKEEDKLPEIVVDDTTAATVLNLIAYEMCPDFENDYGICSYVSFLDSLIDHPDDVKALRSEQILLNSLGSDEKVANLFNTISTDLVPDMGK</sequence>
<feature type="compositionally biased region" description="Basic and acidic residues" evidence="1">
    <location>
        <begin position="9"/>
        <end position="21"/>
    </location>
</feature>
<name>A0A445LKN4_GLYSO</name>
<dbReference type="EMBL" id="QZWG01000002">
    <property type="protein sequence ID" value="RZC23734.1"/>
    <property type="molecule type" value="Genomic_DNA"/>
</dbReference>
<protein>
    <submittedName>
        <fullName evidence="2">Uncharacterized protein</fullName>
    </submittedName>
</protein>
<organism evidence="2 3">
    <name type="scientific">Glycine soja</name>
    <name type="common">Wild soybean</name>
    <dbReference type="NCBI Taxonomy" id="3848"/>
    <lineage>
        <taxon>Eukaryota</taxon>
        <taxon>Viridiplantae</taxon>
        <taxon>Streptophyta</taxon>
        <taxon>Embryophyta</taxon>
        <taxon>Tracheophyta</taxon>
        <taxon>Spermatophyta</taxon>
        <taxon>Magnoliopsida</taxon>
        <taxon>eudicotyledons</taxon>
        <taxon>Gunneridae</taxon>
        <taxon>Pentapetalae</taxon>
        <taxon>rosids</taxon>
        <taxon>fabids</taxon>
        <taxon>Fabales</taxon>
        <taxon>Fabaceae</taxon>
        <taxon>Papilionoideae</taxon>
        <taxon>50 kb inversion clade</taxon>
        <taxon>NPAAA clade</taxon>
        <taxon>indigoferoid/millettioid clade</taxon>
        <taxon>Phaseoleae</taxon>
        <taxon>Glycine</taxon>
        <taxon>Glycine subgen. Soja</taxon>
    </lineage>
</organism>
<dbReference type="InterPro" id="IPR004158">
    <property type="entry name" value="DUF247_pln"/>
</dbReference>
<evidence type="ECO:0000313" key="3">
    <source>
        <dbReference type="Proteomes" id="UP000289340"/>
    </source>
</evidence>
<dbReference type="PANTHER" id="PTHR31549:SF191">
    <property type="entry name" value="DUF247 DOMAIN PROTEIN"/>
    <property type="match status" value="1"/>
</dbReference>
<gene>
    <name evidence="2" type="ORF">D0Y65_003180</name>
</gene>
<accession>A0A445LKN4</accession>
<dbReference type="PANTHER" id="PTHR31549">
    <property type="entry name" value="PROTEIN, PUTATIVE (DUF247)-RELATED-RELATED"/>
    <property type="match status" value="1"/>
</dbReference>
<feature type="compositionally biased region" description="Polar residues" evidence="1">
    <location>
        <begin position="31"/>
        <end position="40"/>
    </location>
</feature>
<comment type="caution">
    <text evidence="2">The sequence shown here is derived from an EMBL/GenBank/DDBJ whole genome shotgun (WGS) entry which is preliminary data.</text>
</comment>
<keyword evidence="3" id="KW-1185">Reference proteome</keyword>
<dbReference type="Pfam" id="PF03140">
    <property type="entry name" value="DUF247"/>
    <property type="match status" value="1"/>
</dbReference>